<dbReference type="EMBL" id="JMSE01001107">
    <property type="protein sequence ID" value="KDN64645.1"/>
    <property type="molecule type" value="Genomic_DNA"/>
</dbReference>
<name>A0A066XF62_COLSU</name>
<dbReference type="InterPro" id="IPR029032">
    <property type="entry name" value="AhpD-like"/>
</dbReference>
<evidence type="ECO:0000313" key="1">
    <source>
        <dbReference type="EMBL" id="KDN64645.1"/>
    </source>
</evidence>
<dbReference type="eggNOG" id="ENOG502SPVM">
    <property type="taxonomic scope" value="Eukaryota"/>
</dbReference>
<dbReference type="OMA" id="WHTRGIV"/>
<dbReference type="OrthoDB" id="5537330at2759"/>
<reference evidence="2" key="1">
    <citation type="journal article" date="2014" name="Genome Announc.">
        <title>Draft genome sequence of Colletotrichum sublineola, a destructive pathogen of cultivated sorghum.</title>
        <authorList>
            <person name="Baroncelli R."/>
            <person name="Sanz-Martin J.M."/>
            <person name="Rech G.E."/>
            <person name="Sukno S.A."/>
            <person name="Thon M.R."/>
        </authorList>
    </citation>
    <scope>NUCLEOTIDE SEQUENCE [LARGE SCALE GENOMIC DNA]</scope>
    <source>
        <strain evidence="2">TX430BB</strain>
    </source>
</reference>
<organism evidence="1 2">
    <name type="scientific">Colletotrichum sublineola</name>
    <name type="common">Sorghum anthracnose fungus</name>
    <dbReference type="NCBI Taxonomy" id="1173701"/>
    <lineage>
        <taxon>Eukaryota</taxon>
        <taxon>Fungi</taxon>
        <taxon>Dikarya</taxon>
        <taxon>Ascomycota</taxon>
        <taxon>Pezizomycotina</taxon>
        <taxon>Sordariomycetes</taxon>
        <taxon>Hypocreomycetidae</taxon>
        <taxon>Glomerellales</taxon>
        <taxon>Glomerellaceae</taxon>
        <taxon>Colletotrichum</taxon>
        <taxon>Colletotrichum graminicola species complex</taxon>
    </lineage>
</organism>
<evidence type="ECO:0000313" key="2">
    <source>
        <dbReference type="Proteomes" id="UP000027238"/>
    </source>
</evidence>
<comment type="caution">
    <text evidence="1">The sequence shown here is derived from an EMBL/GenBank/DDBJ whole genome shotgun (WGS) entry which is preliminary data.</text>
</comment>
<dbReference type="AlphaFoldDB" id="A0A066XF62"/>
<gene>
    <name evidence="1" type="ORF">CSUB01_04283</name>
</gene>
<dbReference type="SUPFAM" id="SSF69118">
    <property type="entry name" value="AhpD-like"/>
    <property type="match status" value="1"/>
</dbReference>
<dbReference type="Proteomes" id="UP000027238">
    <property type="component" value="Unassembled WGS sequence"/>
</dbReference>
<dbReference type="STRING" id="1173701.A0A066XF62"/>
<keyword evidence="2" id="KW-1185">Reference proteome</keyword>
<accession>A0A066XF62</accession>
<protein>
    <recommendedName>
        <fullName evidence="3">Carboxymuconolactone decarboxylase-like domain-containing protein</fullName>
    </recommendedName>
</protein>
<dbReference type="Gene3D" id="1.20.1290.10">
    <property type="entry name" value="AhpD-like"/>
    <property type="match status" value="1"/>
</dbReference>
<proteinExistence type="predicted"/>
<dbReference type="HOGENOM" id="CLU_065389_4_0_1"/>
<evidence type="ECO:0008006" key="3">
    <source>
        <dbReference type="Google" id="ProtNLM"/>
    </source>
</evidence>
<dbReference type="PANTHER" id="PTHR28180">
    <property type="entry name" value="CONSERVED MITOCHONDRIAL PROTEIN-RELATED"/>
    <property type="match status" value="1"/>
</dbReference>
<dbReference type="InterPro" id="IPR052999">
    <property type="entry name" value="PTS1_Protein"/>
</dbReference>
<sequence length="219" mass="25050">MRLDDILEKLESQEQAADITKARWYIIAAVALTAASAGPDVTKVYKKVTRGLSLDAQKLVQRRVKEAILKTSALYDGKLPKQKAQLLWKCEKARYEKARSYFDTIWTPKVAQANREHNFKYHHPDLYYLNTQLHYEYYISEDAILNPIETQTCNIAALICSNCPVQVMWHTRGLMNHGGSMQEAKFAHQIGLAIAKLSDSKVGDITPVERIDFEHYTPH</sequence>